<dbReference type="AlphaFoldDB" id="A0A348WLZ9"/>
<sequence length="80" mass="9138">MNELAQQIEEKLFLQHGPIMTGDILFKSLGYASADAFRQAVSRNTVPIYVFSIVQRRGKFALTSDVAKWIAMQRFNDKTK</sequence>
<proteinExistence type="predicted"/>
<protein>
    <recommendedName>
        <fullName evidence="3">DNA-binding protein</fullName>
    </recommendedName>
</protein>
<name>A0A348WLZ9_9GAMM</name>
<gene>
    <name evidence="1" type="ORF">DCR58_02110</name>
</gene>
<organism evidence="1 2">
    <name type="scientific">Idiomarina baltica</name>
    <dbReference type="NCBI Taxonomy" id="190892"/>
    <lineage>
        <taxon>Bacteria</taxon>
        <taxon>Pseudomonadati</taxon>
        <taxon>Pseudomonadota</taxon>
        <taxon>Gammaproteobacteria</taxon>
        <taxon>Alteromonadales</taxon>
        <taxon>Idiomarinaceae</taxon>
        <taxon>Idiomarina</taxon>
    </lineage>
</organism>
<reference evidence="1 2" key="1">
    <citation type="journal article" date="2018" name="Nat. Biotechnol.">
        <title>A standardized bacterial taxonomy based on genome phylogeny substantially revises the tree of life.</title>
        <authorList>
            <person name="Parks D.H."/>
            <person name="Chuvochina M."/>
            <person name="Waite D.W."/>
            <person name="Rinke C."/>
            <person name="Skarshewski A."/>
            <person name="Chaumeil P.A."/>
            <person name="Hugenholtz P."/>
        </authorList>
    </citation>
    <scope>NUCLEOTIDE SEQUENCE [LARGE SCALE GENOMIC DNA]</scope>
    <source>
        <strain evidence="1">UBA9360</strain>
    </source>
</reference>
<evidence type="ECO:0000313" key="2">
    <source>
        <dbReference type="Proteomes" id="UP000262878"/>
    </source>
</evidence>
<dbReference type="EMBL" id="DMUP01000042">
    <property type="protein sequence ID" value="HAR55561.1"/>
    <property type="molecule type" value="Genomic_DNA"/>
</dbReference>
<evidence type="ECO:0008006" key="3">
    <source>
        <dbReference type="Google" id="ProtNLM"/>
    </source>
</evidence>
<evidence type="ECO:0000313" key="1">
    <source>
        <dbReference type="EMBL" id="HAR55561.1"/>
    </source>
</evidence>
<accession>A0A348WLZ9</accession>
<dbReference type="Proteomes" id="UP000262878">
    <property type="component" value="Unassembled WGS sequence"/>
</dbReference>
<comment type="caution">
    <text evidence="1">The sequence shown here is derived from an EMBL/GenBank/DDBJ whole genome shotgun (WGS) entry which is preliminary data.</text>
</comment>